<evidence type="ECO:0000313" key="2">
    <source>
        <dbReference type="EMBL" id="MFB9642695.1"/>
    </source>
</evidence>
<evidence type="ECO:0000256" key="1">
    <source>
        <dbReference type="SAM" id="SignalP"/>
    </source>
</evidence>
<feature type="chain" id="PRO_5047459343" evidence="1">
    <location>
        <begin position="20"/>
        <end position="239"/>
    </location>
</feature>
<feature type="signal peptide" evidence="1">
    <location>
        <begin position="1"/>
        <end position="19"/>
    </location>
</feature>
<accession>A0ABV5SQS9</accession>
<reference evidence="2 3" key="1">
    <citation type="submission" date="2024-09" db="EMBL/GenBank/DDBJ databases">
        <authorList>
            <person name="Sun Q."/>
            <person name="Mori K."/>
        </authorList>
    </citation>
    <scope>NUCLEOTIDE SEQUENCE [LARGE SCALE GENOMIC DNA]</scope>
    <source>
        <strain evidence="2 3">JCM 14321</strain>
    </source>
</reference>
<dbReference type="PROSITE" id="PS51257">
    <property type="entry name" value="PROKAR_LIPOPROTEIN"/>
    <property type="match status" value="1"/>
</dbReference>
<dbReference type="EMBL" id="JBHMBL010000002">
    <property type="protein sequence ID" value="MFB9642695.1"/>
    <property type="molecule type" value="Genomic_DNA"/>
</dbReference>
<dbReference type="RefSeq" id="WP_157422596.1">
    <property type="nucleotide sequence ID" value="NZ_BAAANI010000002.1"/>
</dbReference>
<gene>
    <name evidence="2" type="ORF">ACFFQV_10390</name>
</gene>
<keyword evidence="1" id="KW-0732">Signal</keyword>
<dbReference type="Proteomes" id="UP001589667">
    <property type="component" value="Unassembled WGS sequence"/>
</dbReference>
<keyword evidence="3" id="KW-1185">Reference proteome</keyword>
<organism evidence="2 3">
    <name type="scientific">Agromyces lapidis</name>
    <dbReference type="NCBI Taxonomy" id="279574"/>
    <lineage>
        <taxon>Bacteria</taxon>
        <taxon>Bacillati</taxon>
        <taxon>Actinomycetota</taxon>
        <taxon>Actinomycetes</taxon>
        <taxon>Micrococcales</taxon>
        <taxon>Microbacteriaceae</taxon>
        <taxon>Agromyces</taxon>
    </lineage>
</organism>
<proteinExistence type="predicted"/>
<sequence>MTRRLVSVMVAVLAMGLLAGCVAEGGGVPTPPATSARPTTPAPTPTVDPIDTVTAIVPRPDVVELRDAAGTVILELDYLDAAEPAVATIEQVIGSAPTVEDHPGNNHYPPTRTYRWGGVELREQRYIDRWADFADDERTLYRPGFTVSLTAPDSAGLTLTTEQGVAVGWTWVELAAMPELQVNPSGCSGPYLDYVVREEVWSDGTSHEQRFGVDFVASDDGSSVARVRAPMPIHEDGCA</sequence>
<comment type="caution">
    <text evidence="2">The sequence shown here is derived from an EMBL/GenBank/DDBJ whole genome shotgun (WGS) entry which is preliminary data.</text>
</comment>
<name>A0ABV5SQS9_9MICO</name>
<protein>
    <submittedName>
        <fullName evidence="2">Uncharacterized protein</fullName>
    </submittedName>
</protein>
<evidence type="ECO:0000313" key="3">
    <source>
        <dbReference type="Proteomes" id="UP001589667"/>
    </source>
</evidence>